<evidence type="ECO:0000313" key="2">
    <source>
        <dbReference type="EMBL" id="KAK3894111.1"/>
    </source>
</evidence>
<evidence type="ECO:0000256" key="1">
    <source>
        <dbReference type="SAM" id="MobiDB-lite"/>
    </source>
</evidence>
<accession>A0AAE1L2J7</accession>
<dbReference type="EMBL" id="JAWQEG010000143">
    <property type="protein sequence ID" value="KAK3894111.1"/>
    <property type="molecule type" value="Genomic_DNA"/>
</dbReference>
<name>A0AAE1L2J7_PETCI</name>
<keyword evidence="3" id="KW-1185">Reference proteome</keyword>
<evidence type="ECO:0000313" key="3">
    <source>
        <dbReference type="Proteomes" id="UP001286313"/>
    </source>
</evidence>
<dbReference type="Proteomes" id="UP001286313">
    <property type="component" value="Unassembled WGS sequence"/>
</dbReference>
<feature type="region of interest" description="Disordered" evidence="1">
    <location>
        <begin position="260"/>
        <end position="292"/>
    </location>
</feature>
<organism evidence="2 3">
    <name type="scientific">Petrolisthes cinctipes</name>
    <name type="common">Flat porcelain crab</name>
    <dbReference type="NCBI Taxonomy" id="88211"/>
    <lineage>
        <taxon>Eukaryota</taxon>
        <taxon>Metazoa</taxon>
        <taxon>Ecdysozoa</taxon>
        <taxon>Arthropoda</taxon>
        <taxon>Crustacea</taxon>
        <taxon>Multicrustacea</taxon>
        <taxon>Malacostraca</taxon>
        <taxon>Eumalacostraca</taxon>
        <taxon>Eucarida</taxon>
        <taxon>Decapoda</taxon>
        <taxon>Pleocyemata</taxon>
        <taxon>Anomura</taxon>
        <taxon>Galatheoidea</taxon>
        <taxon>Porcellanidae</taxon>
        <taxon>Petrolisthes</taxon>
    </lineage>
</organism>
<feature type="compositionally biased region" description="Low complexity" evidence="1">
    <location>
        <begin position="260"/>
        <end position="274"/>
    </location>
</feature>
<dbReference type="AlphaFoldDB" id="A0AAE1L2J7"/>
<proteinExistence type="predicted"/>
<protein>
    <submittedName>
        <fullName evidence="2">Uncharacterized protein</fullName>
    </submittedName>
</protein>
<gene>
    <name evidence="2" type="ORF">Pcinc_002129</name>
</gene>
<feature type="compositionally biased region" description="Basic and acidic residues" evidence="1">
    <location>
        <begin position="281"/>
        <end position="292"/>
    </location>
</feature>
<comment type="caution">
    <text evidence="2">The sequence shown here is derived from an EMBL/GenBank/DDBJ whole genome shotgun (WGS) entry which is preliminary data.</text>
</comment>
<reference evidence="2" key="1">
    <citation type="submission" date="2023-10" db="EMBL/GenBank/DDBJ databases">
        <title>Genome assemblies of two species of porcelain crab, Petrolisthes cinctipes and Petrolisthes manimaculis (Anomura: Porcellanidae).</title>
        <authorList>
            <person name="Angst P."/>
        </authorList>
    </citation>
    <scope>NUCLEOTIDE SEQUENCE</scope>
    <source>
        <strain evidence="2">PB745_01</strain>
        <tissue evidence="2">Gill</tissue>
    </source>
</reference>
<sequence>MGPVSRNRLHPSQVPSHLPPPTVFHAILATNPLHPPPYRPLLHQSQSIPSDASVHDKIVSTHSDIKITSNPDVKDLSGVYSRDLDIPSYDTAGKLYSKMEDKLITLHLAKDDTTRDVEDLRDVHSREGDNPSHDTTGNLCFKMEDKLMSTPLGSKSTTSTLDTKATPINIKPDILTQYVKSMSINDFNNLSYALVLSDIPLPGQVSSAKNNNKCPLSLVSPPSSATTTTTCNKFNGTTTNNTNNSNNTTFATITKNSTTNTITTTTNNNNNKNNGSSGIDPEARSSEELISKDKSNGECKFKSIDELKNKSKSESIDELKIESKSKYKSESESLYFSQSTSTKCGTQMDRSPNLSSVEDIKDICIKMEPITNIDANGMQAWNTNLELVKINENGEEKSERVEKWLTTEWKGNLLGDCGSIVFQERNGNVFEKQKFEGASEIESKRNVKENSTLLTPFPLTGDSKELPLNFRMNSIESVVSEYQLPVTTGPMAGSYSPASLLKRRTQQVNFYSEAKYTTKDDIMRKRKREEMELVGPCSSTSLPKRLAQPIRVEAKYNTKDDKQKGKKCISSEERREGNVLVCSCSSNSLPTGRDQPVSCEAKCNAKDDSVRKRKKCDNNKDSESRKCCCKQSLPNKTLAKEFRTYKCVKLDSLSDTCLLHHDLDPRLAFLNVSTGWVTAFCPVCKIDIHMPGNSV</sequence>